<dbReference type="PROSITE" id="PS51462">
    <property type="entry name" value="NUDIX"/>
    <property type="match status" value="1"/>
</dbReference>
<dbReference type="RefSeq" id="WP_190417377.1">
    <property type="nucleotide sequence ID" value="NZ_JAAOCA010000003.1"/>
</dbReference>
<proteinExistence type="predicted"/>
<accession>A0ABR7YX60</accession>
<dbReference type="InterPro" id="IPR000086">
    <property type="entry name" value="NUDIX_hydrolase_dom"/>
</dbReference>
<organism evidence="2 3">
    <name type="scientific">Pseudomonas typographi</name>
    <dbReference type="NCBI Taxonomy" id="2715964"/>
    <lineage>
        <taxon>Bacteria</taxon>
        <taxon>Pseudomonadati</taxon>
        <taxon>Pseudomonadota</taxon>
        <taxon>Gammaproteobacteria</taxon>
        <taxon>Pseudomonadales</taxon>
        <taxon>Pseudomonadaceae</taxon>
        <taxon>Pseudomonas</taxon>
    </lineage>
</organism>
<gene>
    <name evidence="2" type="ORF">HAQ05_03415</name>
</gene>
<comment type="caution">
    <text evidence="2">The sequence shown here is derived from an EMBL/GenBank/DDBJ whole genome shotgun (WGS) entry which is preliminary data.</text>
</comment>
<dbReference type="Gene3D" id="3.90.79.10">
    <property type="entry name" value="Nucleoside Triphosphate Pyrophosphohydrolase"/>
    <property type="match status" value="1"/>
</dbReference>
<keyword evidence="3" id="KW-1185">Reference proteome</keyword>
<evidence type="ECO:0000313" key="3">
    <source>
        <dbReference type="Proteomes" id="UP000805841"/>
    </source>
</evidence>
<dbReference type="InterPro" id="IPR015797">
    <property type="entry name" value="NUDIX_hydrolase-like_dom_sf"/>
</dbReference>
<dbReference type="Pfam" id="PF00293">
    <property type="entry name" value="NUDIX"/>
    <property type="match status" value="1"/>
</dbReference>
<dbReference type="SUPFAM" id="SSF55811">
    <property type="entry name" value="Nudix"/>
    <property type="match status" value="1"/>
</dbReference>
<evidence type="ECO:0000313" key="2">
    <source>
        <dbReference type="EMBL" id="MBD1597764.1"/>
    </source>
</evidence>
<name>A0ABR7YX60_9PSED</name>
<evidence type="ECO:0000259" key="1">
    <source>
        <dbReference type="PROSITE" id="PS51462"/>
    </source>
</evidence>
<dbReference type="EMBL" id="JAAOCA010000003">
    <property type="protein sequence ID" value="MBD1597764.1"/>
    <property type="molecule type" value="Genomic_DNA"/>
</dbReference>
<protein>
    <submittedName>
        <fullName evidence="2">NUDIX domain-containing protein</fullName>
    </submittedName>
</protein>
<dbReference type="CDD" id="cd04682">
    <property type="entry name" value="NUDIX_Hydrolase"/>
    <property type="match status" value="1"/>
</dbReference>
<feature type="domain" description="Nudix hydrolase" evidence="1">
    <location>
        <begin position="1"/>
        <end position="135"/>
    </location>
</feature>
<sequence length="137" mass="14848">MSRAFSGAKIAVLCDGQVLAYQRDAKPDIPWPGLWDLPGGGREGAESPLECALRETFEEFALTIDPATVSVGQVYPGRSAGALPTWFFIAHVGPGTFGQVRFGDEGQRWAVLPIGDFIARDDAVPHLQQRLRALLGR</sequence>
<reference evidence="2 3" key="1">
    <citation type="journal article" date="2020" name="Insects">
        <title>Bacteria Belonging to Pseudomonas typographi sp. nov. from the Bark Beetle Ips typographus Have Genomic Potential to Aid in the Host Ecology.</title>
        <authorList>
            <person name="Peral-Aranega E."/>
            <person name="Saati-Santamaria Z."/>
            <person name="Kolarik M."/>
            <person name="Rivas R."/>
            <person name="Garcia-Fraile P."/>
        </authorList>
    </citation>
    <scope>NUCLEOTIDE SEQUENCE [LARGE SCALE GENOMIC DNA]</scope>
    <source>
        <strain evidence="2 3">CA3A</strain>
    </source>
</reference>
<dbReference type="Proteomes" id="UP000805841">
    <property type="component" value="Unassembled WGS sequence"/>
</dbReference>